<reference evidence="1" key="1">
    <citation type="submission" date="2014-11" db="EMBL/GenBank/DDBJ databases">
        <authorList>
            <person name="Amaro Gonzalez C."/>
        </authorList>
    </citation>
    <scope>NUCLEOTIDE SEQUENCE</scope>
</reference>
<accession>A0A0E9VPV5</accession>
<evidence type="ECO:0000313" key="1">
    <source>
        <dbReference type="EMBL" id="JAH80179.1"/>
    </source>
</evidence>
<sequence length="18" mass="1915">MFSSTGLQWGWCLATVAG</sequence>
<reference evidence="1" key="2">
    <citation type="journal article" date="2015" name="Fish Shellfish Immunol.">
        <title>Early steps in the European eel (Anguilla anguilla)-Vibrio vulnificus interaction in the gills: Role of the RtxA13 toxin.</title>
        <authorList>
            <person name="Callol A."/>
            <person name="Pajuelo D."/>
            <person name="Ebbesson L."/>
            <person name="Teles M."/>
            <person name="MacKenzie S."/>
            <person name="Amaro C."/>
        </authorList>
    </citation>
    <scope>NUCLEOTIDE SEQUENCE</scope>
</reference>
<name>A0A0E9VPV5_ANGAN</name>
<protein>
    <submittedName>
        <fullName evidence="1">Uncharacterized protein</fullName>
    </submittedName>
</protein>
<dbReference type="AlphaFoldDB" id="A0A0E9VPV5"/>
<organism evidence="1">
    <name type="scientific">Anguilla anguilla</name>
    <name type="common">European freshwater eel</name>
    <name type="synonym">Muraena anguilla</name>
    <dbReference type="NCBI Taxonomy" id="7936"/>
    <lineage>
        <taxon>Eukaryota</taxon>
        <taxon>Metazoa</taxon>
        <taxon>Chordata</taxon>
        <taxon>Craniata</taxon>
        <taxon>Vertebrata</taxon>
        <taxon>Euteleostomi</taxon>
        <taxon>Actinopterygii</taxon>
        <taxon>Neopterygii</taxon>
        <taxon>Teleostei</taxon>
        <taxon>Anguilliformes</taxon>
        <taxon>Anguillidae</taxon>
        <taxon>Anguilla</taxon>
    </lineage>
</organism>
<dbReference type="EMBL" id="GBXM01028398">
    <property type="protein sequence ID" value="JAH80179.1"/>
    <property type="molecule type" value="Transcribed_RNA"/>
</dbReference>
<proteinExistence type="predicted"/>